<accession>A0AAD7TQP4</accession>
<feature type="chain" id="PRO_5042144529" description="Mid2 domain-containing protein" evidence="3">
    <location>
        <begin position="18"/>
        <end position="415"/>
    </location>
</feature>
<sequence length="415" mass="43824">MLLAVLSVLLIFHSSRSEDTLDVIDDADLRILYSGSWVSYTGLNDSMNWAGTVTYSNTSGATANLTFVGDSVGVFGAFTPVGTYNMRSQYFLDDSPPVVFSPPSVIQKEEYRHQFYFSGPIPLGVHTIRVENLGEQFWLDSIQVTRPQNVSSVLPTTGAATSSSVMPTHDSSGSQGSSPTSTASQTSGTVEGGQGGQQYGSPRSSVVVPAVIAGVVVAVVVSLLFLAIGGLLWCRYRRKQRAKVVPTPFDGVDGESMARMKEHREEDTVQSQPASLMFTPPTSSTGRGTIHGSSIAEESLAAGPAEQGDDAAAPSVKGSRAPRTSQRSTPSLTMSGRGPRPPRTESSSSVRDSPVPGAGSRTPPVAARTTNRRQSLDGGMRIAGGPPGQEVDFPEVEAMSTASTLPPMYQTYGSH</sequence>
<dbReference type="AlphaFoldDB" id="A0AAD7TQP4"/>
<keyword evidence="3" id="KW-0732">Signal</keyword>
<feature type="region of interest" description="Disordered" evidence="1">
    <location>
        <begin position="246"/>
        <end position="415"/>
    </location>
</feature>
<protein>
    <recommendedName>
        <fullName evidence="6">Mid2 domain-containing protein</fullName>
    </recommendedName>
</protein>
<dbReference type="Proteomes" id="UP001215151">
    <property type="component" value="Unassembled WGS sequence"/>
</dbReference>
<evidence type="ECO:0000256" key="2">
    <source>
        <dbReference type="SAM" id="Phobius"/>
    </source>
</evidence>
<evidence type="ECO:0000256" key="1">
    <source>
        <dbReference type="SAM" id="MobiDB-lite"/>
    </source>
</evidence>
<reference evidence="4" key="1">
    <citation type="submission" date="2022-11" db="EMBL/GenBank/DDBJ databases">
        <title>Genome Sequence of Cubamyces cubensis.</title>
        <authorList>
            <person name="Buettner E."/>
        </authorList>
    </citation>
    <scope>NUCLEOTIDE SEQUENCE</scope>
    <source>
        <strain evidence="4">MPL-01</strain>
    </source>
</reference>
<keyword evidence="5" id="KW-1185">Reference proteome</keyword>
<gene>
    <name evidence="4" type="ORF">ONZ51_g8416</name>
</gene>
<keyword evidence="2" id="KW-0812">Transmembrane</keyword>
<keyword evidence="2" id="KW-1133">Transmembrane helix</keyword>
<feature type="region of interest" description="Disordered" evidence="1">
    <location>
        <begin position="153"/>
        <end position="201"/>
    </location>
</feature>
<evidence type="ECO:0000313" key="5">
    <source>
        <dbReference type="Proteomes" id="UP001215151"/>
    </source>
</evidence>
<feature type="compositionally biased region" description="Polar residues" evidence="1">
    <location>
        <begin position="153"/>
        <end position="170"/>
    </location>
</feature>
<feature type="signal peptide" evidence="3">
    <location>
        <begin position="1"/>
        <end position="17"/>
    </location>
</feature>
<comment type="caution">
    <text evidence="4">The sequence shown here is derived from an EMBL/GenBank/DDBJ whole genome shotgun (WGS) entry which is preliminary data.</text>
</comment>
<feature type="compositionally biased region" description="Low complexity" evidence="1">
    <location>
        <begin position="171"/>
        <end position="189"/>
    </location>
</feature>
<feature type="compositionally biased region" description="Polar residues" evidence="1">
    <location>
        <begin position="322"/>
        <end position="334"/>
    </location>
</feature>
<evidence type="ECO:0000256" key="3">
    <source>
        <dbReference type="SAM" id="SignalP"/>
    </source>
</evidence>
<feature type="transmembrane region" description="Helical" evidence="2">
    <location>
        <begin position="206"/>
        <end position="233"/>
    </location>
</feature>
<name>A0AAD7TQP4_9APHY</name>
<organism evidence="4 5">
    <name type="scientific">Trametes cubensis</name>
    <dbReference type="NCBI Taxonomy" id="1111947"/>
    <lineage>
        <taxon>Eukaryota</taxon>
        <taxon>Fungi</taxon>
        <taxon>Dikarya</taxon>
        <taxon>Basidiomycota</taxon>
        <taxon>Agaricomycotina</taxon>
        <taxon>Agaricomycetes</taxon>
        <taxon>Polyporales</taxon>
        <taxon>Polyporaceae</taxon>
        <taxon>Trametes</taxon>
    </lineage>
</organism>
<evidence type="ECO:0000313" key="4">
    <source>
        <dbReference type="EMBL" id="KAJ8472581.1"/>
    </source>
</evidence>
<evidence type="ECO:0008006" key="6">
    <source>
        <dbReference type="Google" id="ProtNLM"/>
    </source>
</evidence>
<proteinExistence type="predicted"/>
<keyword evidence="2" id="KW-0472">Membrane</keyword>
<dbReference type="EMBL" id="JAPEVG010000254">
    <property type="protein sequence ID" value="KAJ8472581.1"/>
    <property type="molecule type" value="Genomic_DNA"/>
</dbReference>
<feature type="compositionally biased region" description="Basic and acidic residues" evidence="1">
    <location>
        <begin position="256"/>
        <end position="267"/>
    </location>
</feature>
<feature type="compositionally biased region" description="Polar residues" evidence="1">
    <location>
        <begin position="269"/>
        <end position="287"/>
    </location>
</feature>
<dbReference type="Gene3D" id="2.60.120.260">
    <property type="entry name" value="Galactose-binding domain-like"/>
    <property type="match status" value="1"/>
</dbReference>